<dbReference type="STRING" id="55802.TBCH5v1_2659"/>
<dbReference type="PANTHER" id="PTHR42742:SF3">
    <property type="entry name" value="FRUCTOKINASE"/>
    <property type="match status" value="1"/>
</dbReference>
<evidence type="ECO:0000256" key="1">
    <source>
        <dbReference type="ARBA" id="ARBA00022723"/>
    </source>
</evidence>
<evidence type="ECO:0000259" key="4">
    <source>
        <dbReference type="Pfam" id="PF21621"/>
    </source>
</evidence>
<dbReference type="InterPro" id="IPR014710">
    <property type="entry name" value="RmlC-like_jellyroll"/>
</dbReference>
<dbReference type="GO" id="GO:0005975">
    <property type="term" value="P:carbohydrate metabolic process"/>
    <property type="evidence" value="ECO:0007669"/>
    <property type="project" value="InterPro"/>
</dbReference>
<dbReference type="InterPro" id="IPR014628">
    <property type="entry name" value="Man6P_isomerase_Firm_short"/>
</dbReference>
<keyword evidence="5" id="KW-0413">Isomerase</keyword>
<keyword evidence="1" id="KW-0479">Metal-binding</keyword>
<name>A0A0S1XFS2_THEBA</name>
<dbReference type="Gene3D" id="2.60.120.10">
    <property type="entry name" value="Jelly Rolls"/>
    <property type="match status" value="2"/>
</dbReference>
<dbReference type="EC" id="5.3.1.8" evidence="5"/>
<sequence length="282" mass="31821">MFEFIEHSGDVIKKVWGTETWIFSAHPENPSVVEVRGDEYNFLDLLRKHREYILGNIECSDFPILVKIIDPNETLSVQVHPSEEDAKKLGENDHGKEEAWVVLSDRGFMYLGFEGDFSELEGDVIKKMHRVDVKRLDSINIPSGTLHALGAGTKVLEVSTNSNITYRVYDFGRGRELHLDKAKKVVKKRSLDELLLGSIRDKPLNTEFFRIGYLHLRGSKEFLVDSFVIIVCTAGKANITGKQEKTYIDSTKHVLVPGSIGRFVVEGNAELFIISPGKQCAK</sequence>
<feature type="domain" description="Phosphomannose isomerase type I catalytic" evidence="3">
    <location>
        <begin position="18"/>
        <end position="93"/>
    </location>
</feature>
<dbReference type="InterPro" id="IPR046457">
    <property type="entry name" value="PMI_typeI_cat"/>
</dbReference>
<reference evidence="5 6" key="1">
    <citation type="journal article" date="2016" name="Genome Announc.">
        <title>Complete genome sequence of the hyperthermophilic and piezophilic archaeon Thermococcus barophilus Ch5, capable of growth at the expense of hydrogenogenesis from carbon monoxide and formate.</title>
        <authorList>
            <person name="Oger P."/>
            <person name="Sokolova T.G."/>
            <person name="Kozhevnikova D.A."/>
            <person name="Taranov E.A."/>
            <person name="Vannier P."/>
            <person name="Lee H.S."/>
            <person name="Kwon K.K."/>
            <person name="Kang S.G."/>
            <person name="Lee J.H."/>
            <person name="Bonch-Osmolovskaya E.A."/>
            <person name="Lebedinsky A.V."/>
        </authorList>
    </citation>
    <scope>NUCLEOTIDE SEQUENCE [LARGE SCALE GENOMIC DNA]</scope>
    <source>
        <strain evidence="6">Ch5</strain>
    </source>
</reference>
<dbReference type="GeneID" id="26137863"/>
<dbReference type="AlphaFoldDB" id="A0A0S1XFS2"/>
<dbReference type="GO" id="GO:0004476">
    <property type="term" value="F:mannose-6-phosphate isomerase activity"/>
    <property type="evidence" value="ECO:0007669"/>
    <property type="project" value="UniProtKB-EC"/>
</dbReference>
<dbReference type="EMBL" id="CP013050">
    <property type="protein sequence ID" value="ALM76547.1"/>
    <property type="molecule type" value="Genomic_DNA"/>
</dbReference>
<evidence type="ECO:0000313" key="5">
    <source>
        <dbReference type="EMBL" id="ALM76547.1"/>
    </source>
</evidence>
<evidence type="ECO:0000259" key="3">
    <source>
        <dbReference type="Pfam" id="PF20511"/>
    </source>
</evidence>
<keyword evidence="2" id="KW-0862">Zinc</keyword>
<dbReference type="InterPro" id="IPR049071">
    <property type="entry name" value="MPI_cupin_dom"/>
</dbReference>
<gene>
    <name evidence="5" type="ORF">TBCH5v1_2659</name>
</gene>
<dbReference type="SUPFAM" id="SSF51182">
    <property type="entry name" value="RmlC-like cupins"/>
    <property type="match status" value="1"/>
</dbReference>
<dbReference type="InterPro" id="IPR051804">
    <property type="entry name" value="Carb_Metab_Reg_Kinase/Isom"/>
</dbReference>
<dbReference type="Pfam" id="PF20511">
    <property type="entry name" value="PMI_typeI_cat"/>
    <property type="match status" value="1"/>
</dbReference>
<dbReference type="CDD" id="cd07010">
    <property type="entry name" value="cupin_PMI_type_I_N_bac"/>
    <property type="match status" value="1"/>
</dbReference>
<evidence type="ECO:0000256" key="2">
    <source>
        <dbReference type="ARBA" id="ARBA00022833"/>
    </source>
</evidence>
<dbReference type="PANTHER" id="PTHR42742">
    <property type="entry name" value="TRANSCRIPTIONAL REPRESSOR MPRA"/>
    <property type="match status" value="1"/>
</dbReference>
<protein>
    <submittedName>
        <fullName evidence="5">Mannose-6-phosphate isomerase</fullName>
        <ecNumber evidence="5">5.3.1.8</ecNumber>
    </submittedName>
</protein>
<dbReference type="Proteomes" id="UP000066042">
    <property type="component" value="Chromosome"/>
</dbReference>
<dbReference type="Pfam" id="PF21621">
    <property type="entry name" value="MPI_cupin_dom"/>
    <property type="match status" value="1"/>
</dbReference>
<evidence type="ECO:0000313" key="6">
    <source>
        <dbReference type="Proteomes" id="UP000066042"/>
    </source>
</evidence>
<feature type="domain" description="Mannose-6-phosphate isomerase cupin" evidence="4">
    <location>
        <begin position="206"/>
        <end position="274"/>
    </location>
</feature>
<dbReference type="InterPro" id="IPR011051">
    <property type="entry name" value="RmlC_Cupin_sf"/>
</dbReference>
<dbReference type="PIRSF" id="PIRSF036894">
    <property type="entry name" value="PMI_Firm_short"/>
    <property type="match status" value="1"/>
</dbReference>
<accession>A0A0S1XFS2</accession>
<organism evidence="5 6">
    <name type="scientific">Thermococcus barophilus</name>
    <dbReference type="NCBI Taxonomy" id="55802"/>
    <lineage>
        <taxon>Archaea</taxon>
        <taxon>Methanobacteriati</taxon>
        <taxon>Methanobacteriota</taxon>
        <taxon>Thermococci</taxon>
        <taxon>Thermococcales</taxon>
        <taxon>Thermococcaceae</taxon>
        <taxon>Thermococcus</taxon>
    </lineage>
</organism>
<dbReference type="PATRIC" id="fig|55802.8.peg.2645"/>
<dbReference type="GO" id="GO:0008270">
    <property type="term" value="F:zinc ion binding"/>
    <property type="evidence" value="ECO:0007669"/>
    <property type="project" value="InterPro"/>
</dbReference>
<proteinExistence type="predicted"/>
<dbReference type="RefSeq" id="WP_056934906.1">
    <property type="nucleotide sequence ID" value="NZ_CP013050.1"/>
</dbReference>